<keyword evidence="1" id="KW-0732">Signal</keyword>
<protein>
    <submittedName>
        <fullName evidence="2">Uncharacterized protein</fullName>
    </submittedName>
</protein>
<dbReference type="AlphaFoldDB" id="A0A9X2C498"/>
<dbReference type="Proteomes" id="UP001139353">
    <property type="component" value="Unassembled WGS sequence"/>
</dbReference>
<dbReference type="RefSeq" id="WP_275685006.1">
    <property type="nucleotide sequence ID" value="NZ_JAJLJH010000011.1"/>
</dbReference>
<comment type="caution">
    <text evidence="2">The sequence shown here is derived from an EMBL/GenBank/DDBJ whole genome shotgun (WGS) entry which is preliminary data.</text>
</comment>
<feature type="chain" id="PRO_5040778516" evidence="1">
    <location>
        <begin position="28"/>
        <end position="160"/>
    </location>
</feature>
<evidence type="ECO:0000313" key="3">
    <source>
        <dbReference type="Proteomes" id="UP001139353"/>
    </source>
</evidence>
<accession>A0A9X2C498</accession>
<evidence type="ECO:0000256" key="1">
    <source>
        <dbReference type="SAM" id="SignalP"/>
    </source>
</evidence>
<reference evidence="2" key="1">
    <citation type="submission" date="2021-11" db="EMBL/GenBank/DDBJ databases">
        <title>BS-T2-15 a new species belonging to the Comamonadaceae family isolated from the soil of a French oak forest.</title>
        <authorList>
            <person name="Mieszkin S."/>
            <person name="Alain K."/>
        </authorList>
    </citation>
    <scope>NUCLEOTIDE SEQUENCE</scope>
    <source>
        <strain evidence="2">BS-T2-15</strain>
    </source>
</reference>
<name>A0A9X2C498_9BURK</name>
<feature type="signal peptide" evidence="1">
    <location>
        <begin position="1"/>
        <end position="27"/>
    </location>
</feature>
<organism evidence="2 3">
    <name type="scientific">Scleromatobacter humisilvae</name>
    <dbReference type="NCBI Taxonomy" id="2897159"/>
    <lineage>
        <taxon>Bacteria</taxon>
        <taxon>Pseudomonadati</taxon>
        <taxon>Pseudomonadota</taxon>
        <taxon>Betaproteobacteria</taxon>
        <taxon>Burkholderiales</taxon>
        <taxon>Sphaerotilaceae</taxon>
        <taxon>Scleromatobacter</taxon>
    </lineage>
</organism>
<dbReference type="EMBL" id="JAJLJH010000011">
    <property type="protein sequence ID" value="MCK9688955.1"/>
    <property type="molecule type" value="Genomic_DNA"/>
</dbReference>
<sequence>MRSSITTILGVAAFAGAFATLSAPASAVTLPKAAITEGYDDAAPFSQRLDITMTGGFGSGSFTVPAGVRLVIDYISADIGCIPGGNVLFDVATYLNGAEVESHLPVFNNGVILGQQVYSVSAQTRIYADPNSTVTIALLGPSTGGGGSITGVYGHVVPAP</sequence>
<keyword evidence="3" id="KW-1185">Reference proteome</keyword>
<gene>
    <name evidence="2" type="ORF">LPC04_24845</name>
</gene>
<evidence type="ECO:0000313" key="2">
    <source>
        <dbReference type="EMBL" id="MCK9688955.1"/>
    </source>
</evidence>
<proteinExistence type="predicted"/>